<organism evidence="3">
    <name type="scientific">marine metagenome</name>
    <dbReference type="NCBI Taxonomy" id="408172"/>
    <lineage>
        <taxon>unclassified sequences</taxon>
        <taxon>metagenomes</taxon>
        <taxon>ecological metagenomes</taxon>
    </lineage>
</organism>
<dbReference type="InterPro" id="IPR050595">
    <property type="entry name" value="Bact_response_regulator"/>
</dbReference>
<feature type="domain" description="Response regulatory" evidence="2">
    <location>
        <begin position="64"/>
        <end position="180"/>
    </location>
</feature>
<dbReference type="GO" id="GO:0000160">
    <property type="term" value="P:phosphorelay signal transduction system"/>
    <property type="evidence" value="ECO:0007669"/>
    <property type="project" value="InterPro"/>
</dbReference>
<dbReference type="SUPFAM" id="SSF52172">
    <property type="entry name" value="CheY-like"/>
    <property type="match status" value="1"/>
</dbReference>
<keyword evidence="1" id="KW-0597">Phosphoprotein</keyword>
<dbReference type="InterPro" id="IPR011006">
    <property type="entry name" value="CheY-like_superfamily"/>
</dbReference>
<dbReference type="Pfam" id="PF00072">
    <property type="entry name" value="Response_reg"/>
    <property type="match status" value="1"/>
</dbReference>
<dbReference type="PANTHER" id="PTHR44591">
    <property type="entry name" value="STRESS RESPONSE REGULATOR PROTEIN 1"/>
    <property type="match status" value="1"/>
</dbReference>
<dbReference type="Gene3D" id="3.40.50.2300">
    <property type="match status" value="1"/>
</dbReference>
<dbReference type="CDD" id="cd00156">
    <property type="entry name" value="REC"/>
    <property type="match status" value="1"/>
</dbReference>
<evidence type="ECO:0000256" key="1">
    <source>
        <dbReference type="ARBA" id="ARBA00022553"/>
    </source>
</evidence>
<dbReference type="AlphaFoldDB" id="A0A381UCG1"/>
<sequence length="181" mass="20935">MIHFVTVSNIYIIFLTKIKVLIIKSVKYCDTTSFFIKFRVEVGDWTFYHYPHSQKIMAELTNKSILVIENDEKVLEALSARFRAKDMLVITATDGYDGYIRACKESPDMIIAETLLPSMDGYRLARLLKFDERYKHIPILLITQKPLKSVQIMFNSSGADNIIAKPFRFGDLKDKIQELIS</sequence>
<evidence type="ECO:0000313" key="3">
    <source>
        <dbReference type="EMBL" id="SVA25829.1"/>
    </source>
</evidence>
<protein>
    <recommendedName>
        <fullName evidence="2">Response regulatory domain-containing protein</fullName>
    </recommendedName>
</protein>
<proteinExistence type="predicted"/>
<accession>A0A381UCG1</accession>
<dbReference type="SMART" id="SM00448">
    <property type="entry name" value="REC"/>
    <property type="match status" value="1"/>
</dbReference>
<dbReference type="PROSITE" id="PS50110">
    <property type="entry name" value="RESPONSE_REGULATORY"/>
    <property type="match status" value="1"/>
</dbReference>
<reference evidence="3" key="1">
    <citation type="submission" date="2018-05" db="EMBL/GenBank/DDBJ databases">
        <authorList>
            <person name="Lanie J.A."/>
            <person name="Ng W.-L."/>
            <person name="Kazmierczak K.M."/>
            <person name="Andrzejewski T.M."/>
            <person name="Davidsen T.M."/>
            <person name="Wayne K.J."/>
            <person name="Tettelin H."/>
            <person name="Glass J.I."/>
            <person name="Rusch D."/>
            <person name="Podicherti R."/>
            <person name="Tsui H.-C.T."/>
            <person name="Winkler M.E."/>
        </authorList>
    </citation>
    <scope>NUCLEOTIDE SEQUENCE</scope>
</reference>
<name>A0A381UCG1_9ZZZZ</name>
<dbReference type="InterPro" id="IPR001789">
    <property type="entry name" value="Sig_transdc_resp-reg_receiver"/>
</dbReference>
<evidence type="ECO:0000259" key="2">
    <source>
        <dbReference type="PROSITE" id="PS50110"/>
    </source>
</evidence>
<dbReference type="PANTHER" id="PTHR44591:SF3">
    <property type="entry name" value="RESPONSE REGULATORY DOMAIN-CONTAINING PROTEIN"/>
    <property type="match status" value="1"/>
</dbReference>
<gene>
    <name evidence="3" type="ORF">METZ01_LOCUS78683</name>
</gene>
<dbReference type="EMBL" id="UINC01006157">
    <property type="protein sequence ID" value="SVA25829.1"/>
    <property type="molecule type" value="Genomic_DNA"/>
</dbReference>